<accession>A0A2R2MM12</accession>
<reference evidence="3" key="1">
    <citation type="submission" date="2025-08" db="UniProtKB">
        <authorList>
            <consortium name="RefSeq"/>
        </authorList>
    </citation>
    <scope>IDENTIFICATION</scope>
    <source>
        <tissue evidence="3">Gonads</tissue>
    </source>
</reference>
<name>A0A2R2MM12_LINAN</name>
<feature type="compositionally biased region" description="Basic residues" evidence="1">
    <location>
        <begin position="27"/>
        <end position="40"/>
    </location>
</feature>
<evidence type="ECO:0000313" key="3">
    <source>
        <dbReference type="RefSeq" id="XP_023931273.1"/>
    </source>
</evidence>
<protein>
    <submittedName>
        <fullName evidence="3">Uncharacterized protein LOC112041818</fullName>
    </submittedName>
</protein>
<feature type="region of interest" description="Disordered" evidence="1">
    <location>
        <begin position="1"/>
        <end position="140"/>
    </location>
</feature>
<feature type="compositionally biased region" description="Basic and acidic residues" evidence="1">
    <location>
        <begin position="79"/>
        <end position="97"/>
    </location>
</feature>
<keyword evidence="2" id="KW-1185">Reference proteome</keyword>
<dbReference type="GeneID" id="112041818"/>
<feature type="non-terminal residue" evidence="3">
    <location>
        <position position="140"/>
    </location>
</feature>
<dbReference type="KEGG" id="lak:112041818"/>
<dbReference type="Proteomes" id="UP000085678">
    <property type="component" value="Unplaced"/>
</dbReference>
<dbReference type="InParanoid" id="A0A2R2MM12"/>
<evidence type="ECO:0000313" key="2">
    <source>
        <dbReference type="Proteomes" id="UP000085678"/>
    </source>
</evidence>
<dbReference type="STRING" id="7574.A0A2R2MM12"/>
<gene>
    <name evidence="3" type="primary">LOC112041818</name>
</gene>
<organism evidence="2 3">
    <name type="scientific">Lingula anatina</name>
    <name type="common">Brachiopod</name>
    <name type="synonym">Lingula unguis</name>
    <dbReference type="NCBI Taxonomy" id="7574"/>
    <lineage>
        <taxon>Eukaryota</taxon>
        <taxon>Metazoa</taxon>
        <taxon>Spiralia</taxon>
        <taxon>Lophotrochozoa</taxon>
        <taxon>Brachiopoda</taxon>
        <taxon>Linguliformea</taxon>
        <taxon>Lingulata</taxon>
        <taxon>Lingulida</taxon>
        <taxon>Linguloidea</taxon>
        <taxon>Lingulidae</taxon>
        <taxon>Lingula</taxon>
    </lineage>
</organism>
<sequence length="140" mass="15000">MSTAKKKATMPVGDKKGGDGASDSSKRPRSKSPNKLKKRKDGGTPEKSQTPNPDEASEDSGPAQTKNVITGADVLSLAIKEDDLLKLREPHPPETKKTPVTQPVVVRKRKPQSELDKPTPRVVTVARPAPPNAPIKPVDT</sequence>
<dbReference type="PANTHER" id="PTHR48421">
    <property type="entry name" value="MYCBP-ASSOCIATED PROTEIN"/>
    <property type="match status" value="1"/>
</dbReference>
<dbReference type="RefSeq" id="XP_023931273.1">
    <property type="nucleotide sequence ID" value="XM_024075505.1"/>
</dbReference>
<proteinExistence type="predicted"/>
<dbReference type="AlphaFoldDB" id="A0A2R2MM12"/>
<dbReference type="OrthoDB" id="10263316at2759"/>
<dbReference type="PANTHER" id="PTHR48421:SF1">
    <property type="entry name" value="MYCBP-ASSOCIATED PROTEIN"/>
    <property type="match status" value="1"/>
</dbReference>
<evidence type="ECO:0000256" key="1">
    <source>
        <dbReference type="SAM" id="MobiDB-lite"/>
    </source>
</evidence>
<dbReference type="InterPro" id="IPR032707">
    <property type="entry name" value="MYCBPAP"/>
</dbReference>